<keyword evidence="1" id="KW-0472">Membrane</keyword>
<evidence type="ECO:0000313" key="3">
    <source>
        <dbReference type="Proteomes" id="UP000671862"/>
    </source>
</evidence>
<dbReference type="Proteomes" id="UP000671862">
    <property type="component" value="Chromosome"/>
</dbReference>
<evidence type="ECO:0000313" key="2">
    <source>
        <dbReference type="EMBL" id="QTA37594.1"/>
    </source>
</evidence>
<keyword evidence="1" id="KW-1133">Transmembrane helix</keyword>
<dbReference type="RefSeq" id="WP_207566318.1">
    <property type="nucleotide sequence ID" value="NZ_CP071446.1"/>
</dbReference>
<feature type="transmembrane region" description="Helical" evidence="1">
    <location>
        <begin position="31"/>
        <end position="48"/>
    </location>
</feature>
<keyword evidence="1" id="KW-0812">Transmembrane</keyword>
<keyword evidence="3" id="KW-1185">Reference proteome</keyword>
<protein>
    <recommendedName>
        <fullName evidence="4">PH regulation protein F</fullName>
    </recommendedName>
</protein>
<name>A0ABX7S524_9BACT</name>
<evidence type="ECO:0000256" key="1">
    <source>
        <dbReference type="SAM" id="Phobius"/>
    </source>
</evidence>
<evidence type="ECO:0008006" key="4">
    <source>
        <dbReference type="Google" id="ProtNLM"/>
    </source>
</evidence>
<organism evidence="2 3">
    <name type="scientific">Thermosipho ferrireducens</name>
    <dbReference type="NCBI Taxonomy" id="2571116"/>
    <lineage>
        <taxon>Bacteria</taxon>
        <taxon>Thermotogati</taxon>
        <taxon>Thermotogota</taxon>
        <taxon>Thermotogae</taxon>
        <taxon>Thermotogales</taxon>
        <taxon>Fervidobacteriaceae</taxon>
        <taxon>Thermosipho</taxon>
    </lineage>
</organism>
<proteinExistence type="predicted"/>
<sequence length="82" mass="9204">MSILILILMAILLNSFMMVKSKNIWEKVVPLLALSTKISLFLLVFSFINKDKFLYDVGILYLLFGTGGGLIIASFLARSDME</sequence>
<accession>A0ABX7S524</accession>
<gene>
    <name evidence="2" type="ORF">JYK00_07630</name>
</gene>
<dbReference type="EMBL" id="CP071446">
    <property type="protein sequence ID" value="QTA37594.1"/>
    <property type="molecule type" value="Genomic_DNA"/>
</dbReference>
<feature type="transmembrane region" description="Helical" evidence="1">
    <location>
        <begin position="60"/>
        <end position="77"/>
    </location>
</feature>
<reference evidence="2 3" key="1">
    <citation type="submission" date="2021-03" db="EMBL/GenBank/DDBJ databases">
        <title>Thermosipho ferrireducens sp.nov., an anaerobic thermophilic iron-reducing bacterium isolated from a deep-sea hydrothermal sulfide deposits.</title>
        <authorList>
            <person name="Zeng X."/>
            <person name="Chen Y."/>
            <person name="Shao Z."/>
        </authorList>
    </citation>
    <scope>NUCLEOTIDE SEQUENCE [LARGE SCALE GENOMIC DNA]</scope>
    <source>
        <strain evidence="2 3">JL129W03</strain>
    </source>
</reference>